<feature type="region of interest" description="Disordered" evidence="2">
    <location>
        <begin position="877"/>
        <end position="902"/>
    </location>
</feature>
<feature type="compositionally biased region" description="Basic and acidic residues" evidence="2">
    <location>
        <begin position="856"/>
        <end position="865"/>
    </location>
</feature>
<keyword evidence="4" id="KW-1185">Reference proteome</keyword>
<name>A0ABN8QGW5_9CNID</name>
<keyword evidence="1" id="KW-0175">Coiled coil</keyword>
<gene>
    <name evidence="3" type="ORF">PLOB_00006059</name>
</gene>
<dbReference type="Gene3D" id="3.40.50.2000">
    <property type="entry name" value="Glycogen Phosphorylase B"/>
    <property type="match status" value="1"/>
</dbReference>
<dbReference type="CDD" id="cd03801">
    <property type="entry name" value="GT4_PimA-like"/>
    <property type="match status" value="1"/>
</dbReference>
<feature type="region of interest" description="Disordered" evidence="2">
    <location>
        <begin position="274"/>
        <end position="295"/>
    </location>
</feature>
<feature type="compositionally biased region" description="Polar residues" evidence="2">
    <location>
        <begin position="817"/>
        <end position="831"/>
    </location>
</feature>
<evidence type="ECO:0000256" key="2">
    <source>
        <dbReference type="SAM" id="MobiDB-lite"/>
    </source>
</evidence>
<dbReference type="Proteomes" id="UP001159405">
    <property type="component" value="Unassembled WGS sequence"/>
</dbReference>
<dbReference type="InterPro" id="IPR027417">
    <property type="entry name" value="P-loop_NTPase"/>
</dbReference>
<evidence type="ECO:0000313" key="3">
    <source>
        <dbReference type="EMBL" id="CAH3163955.1"/>
    </source>
</evidence>
<dbReference type="SUPFAM" id="SSF53756">
    <property type="entry name" value="UDP-Glycosyltransferase/glycogen phosphorylase"/>
    <property type="match status" value="1"/>
</dbReference>
<reference evidence="3 4" key="1">
    <citation type="submission" date="2022-05" db="EMBL/GenBank/DDBJ databases">
        <authorList>
            <consortium name="Genoscope - CEA"/>
            <person name="William W."/>
        </authorList>
    </citation>
    <scope>NUCLEOTIDE SEQUENCE [LARGE SCALE GENOMIC DNA]</scope>
</reference>
<dbReference type="SUPFAM" id="SSF52540">
    <property type="entry name" value="P-loop containing nucleoside triphosphate hydrolases"/>
    <property type="match status" value="2"/>
</dbReference>
<sequence>MADLVVAIGPKLAEFYAARLNFCGKKVYDFTPGIFNEFASLNVSSMLKGKKFRILVFGRGDTEDFKLKGYDIAAKAVAKLVDKTYHLIFVGASKGSESDVTKELLKYDLLQNQLIVKGYLENRKDLRNLLCASNLVIIPSRTEGFGLTALEALSAGIPFLVSQNSGFGEALQEIPRGSAFVVDSEDPEDWAEAIKVTRQKGNEGAFQECQELRALYAEKHNWQTQCVELFSMMKSLINESDEVGNKEGTAEVQPPTAPRPKWYAKWSPLLNPKTRTSKMDSPVGPNNQGTRPKEKISVSTGSDLVILGCSVSEEIIFAVVQEIERIRPMLNLHLQPPAINLSPVLAKQYMEENTFRSCVLVVDGERIKDAYENPLALTDEYEALLKTAMKKIANKVIILVCYSRFMSENDEEMVYQSICRAVKENEKGFIAWLKDGRLTVDTDVMAQFLNPASAMPYMMLPNSQQGERDSSHEKQYTYVDITEAERVQASQWEQRRLENERSQRELQKQLQELEEQRLEKERMQAEILQREREKEQEEARRKEKSLRLEDELSLRRDELFNYKFGSKVGFHSFQGLKIDDVTQLRIGVIGTTKSGISCFINGCERVLRQTESGTAPYCNNGGKQVTTTLQDYLPEMFFHLVDIPGVYDYDFDIVKFRNIIEGKIQPGFDVAKFFAVKERGEPEDLPPCPGFAYRLHGIIVVLKGNCHRLLHGKPLDLTFQWMLRETGITPVTIVTHADKLRSEEESEEALDAAKLATGSESRNTFLLANYTEIDSERNPETERTILHILDCAVFLAETAVLKMKRNQKTKKDMQAHGRTSVSAQNAGGSNHDTQHMYMYNIEAKREEAKQRKKRSQKNERRQRELLERLHILQEKRQEDGRRAEDLQQKQREIEQEEGRRREEEEKRMLLEYELCRLRAKLIGYEFGEYNGLHSFQGLEIEDVTQLRIGLFGPTGSGISCFIHGCERVLRQTERGTAPYGGCGKQVTTMLQDYLPEMFFHLVDTPGFFDIKGSVLEFQSVVEGRIQPGSRVFIRGGPQELDELINDLSPCPGFAYKLHGIIFFVRANDPRLRDGVHSKELLPFREIMSRACMFVLLFYAK</sequence>
<accession>A0ABN8QGW5</accession>
<feature type="coiled-coil region" evidence="1">
    <location>
        <begin position="496"/>
        <end position="545"/>
    </location>
</feature>
<dbReference type="PANTHER" id="PTHR14241">
    <property type="entry name" value="INTERFERON-INDUCED PROTEIN 44"/>
    <property type="match status" value="1"/>
</dbReference>
<dbReference type="EMBL" id="CALNXK010000127">
    <property type="protein sequence ID" value="CAH3163955.1"/>
    <property type="molecule type" value="Genomic_DNA"/>
</dbReference>
<dbReference type="PANTHER" id="PTHR14241:SF31">
    <property type="entry name" value="RIBOSOMAL PROTEIN S23 MITOCHONDRIAL CONSERVED DOMAIN-CONTAINING PROTEIN"/>
    <property type="match status" value="1"/>
</dbReference>
<dbReference type="Pfam" id="PF20706">
    <property type="entry name" value="GT4-conflict"/>
    <property type="match status" value="1"/>
</dbReference>
<comment type="caution">
    <text evidence="3">The sequence shown here is derived from an EMBL/GenBank/DDBJ whole genome shotgun (WGS) entry which is preliminary data.</text>
</comment>
<organism evidence="3 4">
    <name type="scientific">Porites lobata</name>
    <dbReference type="NCBI Taxonomy" id="104759"/>
    <lineage>
        <taxon>Eukaryota</taxon>
        <taxon>Metazoa</taxon>
        <taxon>Cnidaria</taxon>
        <taxon>Anthozoa</taxon>
        <taxon>Hexacorallia</taxon>
        <taxon>Scleractinia</taxon>
        <taxon>Fungiina</taxon>
        <taxon>Poritidae</taxon>
        <taxon>Porites</taxon>
    </lineage>
</organism>
<evidence type="ECO:0000256" key="1">
    <source>
        <dbReference type="SAM" id="Coils"/>
    </source>
</evidence>
<feature type="region of interest" description="Disordered" evidence="2">
    <location>
        <begin position="845"/>
        <end position="865"/>
    </location>
</feature>
<evidence type="ECO:0000313" key="4">
    <source>
        <dbReference type="Proteomes" id="UP001159405"/>
    </source>
</evidence>
<proteinExistence type="predicted"/>
<feature type="region of interest" description="Disordered" evidence="2">
    <location>
        <begin position="806"/>
        <end position="832"/>
    </location>
</feature>
<protein>
    <submittedName>
        <fullName evidence="3">Uncharacterized protein</fullName>
    </submittedName>
</protein>
<dbReference type="Gene3D" id="3.40.50.300">
    <property type="entry name" value="P-loop containing nucleotide triphosphate hydrolases"/>
    <property type="match status" value="1"/>
</dbReference>